<name>A0ABT8E020_9BURK</name>
<feature type="domain" description="Transposase IS110-like N-terminal" evidence="1">
    <location>
        <begin position="7"/>
        <end position="150"/>
    </location>
</feature>
<accession>A0ABT8E020</accession>
<dbReference type="Pfam" id="PF01548">
    <property type="entry name" value="DEDD_Tnp_IS110"/>
    <property type="match status" value="1"/>
</dbReference>
<dbReference type="NCBIfam" id="NF033542">
    <property type="entry name" value="transpos_IS110"/>
    <property type="match status" value="1"/>
</dbReference>
<organism evidence="3 4">
    <name type="scientific">Roseateles violae</name>
    <dbReference type="NCBI Taxonomy" id="3058042"/>
    <lineage>
        <taxon>Bacteria</taxon>
        <taxon>Pseudomonadati</taxon>
        <taxon>Pseudomonadota</taxon>
        <taxon>Betaproteobacteria</taxon>
        <taxon>Burkholderiales</taxon>
        <taxon>Sphaerotilaceae</taxon>
        <taxon>Roseateles</taxon>
    </lineage>
</organism>
<evidence type="ECO:0000313" key="4">
    <source>
        <dbReference type="Proteomes" id="UP001228044"/>
    </source>
</evidence>
<comment type="caution">
    <text evidence="3">The sequence shown here is derived from an EMBL/GenBank/DDBJ whole genome shotgun (WGS) entry which is preliminary data.</text>
</comment>
<dbReference type="InterPro" id="IPR003346">
    <property type="entry name" value="Transposase_20"/>
</dbReference>
<sequence length="361" mass="40090">MDKITRVGVDLAKRAYQVHAVDRAERPVLARPMSPQRFEQWAATLPTGCVVAMESCSGAHHLARRLRLMGLDARLIAAHFITSFRVQGASGKNDANDAAAICEAASRTRTRCVTVKTPEQQGWQGIHRLREGYKEERTACINRIRGLLAEFGLVFPQSPDALRRVLSDVLEDASNELPGVMRLGLQRSQAHWRVLDDEIAWCDQQVKLHVRQDRAATRAAQLHGVGELTASALVAAVGDMSQFKSARQFGAWLGLVPSQNSSGGKHRLGRITKRGDDYLRTLLIQGAKSALLAAPKRSDRISQWLQQLRERVGWQKALVALANKNARILWAVLTREIDFDPEHVPPIPQCKLPMLKAPLPV</sequence>
<protein>
    <submittedName>
        <fullName evidence="3">IS110 family transposase</fullName>
    </submittedName>
</protein>
<dbReference type="Pfam" id="PF02371">
    <property type="entry name" value="Transposase_20"/>
    <property type="match status" value="1"/>
</dbReference>
<dbReference type="EMBL" id="JAUHHC010000008">
    <property type="protein sequence ID" value="MDN3923212.1"/>
    <property type="molecule type" value="Genomic_DNA"/>
</dbReference>
<dbReference type="PANTHER" id="PTHR33055:SF3">
    <property type="entry name" value="PUTATIVE TRANSPOSASE FOR IS117-RELATED"/>
    <property type="match status" value="1"/>
</dbReference>
<evidence type="ECO:0000313" key="3">
    <source>
        <dbReference type="EMBL" id="MDN3923212.1"/>
    </source>
</evidence>
<dbReference type="RefSeq" id="WP_290361522.1">
    <property type="nucleotide sequence ID" value="NZ_JAUHHC010000008.1"/>
</dbReference>
<keyword evidence="4" id="KW-1185">Reference proteome</keyword>
<dbReference type="InterPro" id="IPR002525">
    <property type="entry name" value="Transp_IS110-like_N"/>
</dbReference>
<dbReference type="Proteomes" id="UP001228044">
    <property type="component" value="Unassembled WGS sequence"/>
</dbReference>
<proteinExistence type="predicted"/>
<evidence type="ECO:0000259" key="1">
    <source>
        <dbReference type="Pfam" id="PF01548"/>
    </source>
</evidence>
<dbReference type="PANTHER" id="PTHR33055">
    <property type="entry name" value="TRANSPOSASE FOR INSERTION SEQUENCE ELEMENT IS1111A"/>
    <property type="match status" value="1"/>
</dbReference>
<dbReference type="InterPro" id="IPR047650">
    <property type="entry name" value="Transpos_IS110"/>
</dbReference>
<feature type="domain" description="Transposase IS116/IS110/IS902 C-terminal" evidence="2">
    <location>
        <begin position="219"/>
        <end position="296"/>
    </location>
</feature>
<gene>
    <name evidence="3" type="ORF">QWJ38_23240</name>
</gene>
<evidence type="ECO:0000259" key="2">
    <source>
        <dbReference type="Pfam" id="PF02371"/>
    </source>
</evidence>
<reference evidence="3 4" key="1">
    <citation type="submission" date="2023-06" db="EMBL/GenBank/DDBJ databases">
        <title>Pelomonas sp. PFR6 16S ribosomal RNA gene Genome sequencing and assembly.</title>
        <authorList>
            <person name="Woo H."/>
        </authorList>
    </citation>
    <scope>NUCLEOTIDE SEQUENCE [LARGE SCALE GENOMIC DNA]</scope>
    <source>
        <strain evidence="3 4">PFR6</strain>
    </source>
</reference>